<reference evidence="2 3" key="1">
    <citation type="submission" date="2019-07" db="EMBL/GenBank/DDBJ databases">
        <title>R&amp;d 2014.</title>
        <authorList>
            <person name="Klenk H.-P."/>
        </authorList>
    </citation>
    <scope>NUCLEOTIDE SEQUENCE [LARGE SCALE GENOMIC DNA]</scope>
    <source>
        <strain evidence="2 3">DSM 45764</strain>
    </source>
</reference>
<protein>
    <submittedName>
        <fullName evidence="2">Uncharacterized protein (TIGR03086 family)</fullName>
    </submittedName>
</protein>
<evidence type="ECO:0000313" key="3">
    <source>
        <dbReference type="Proteomes" id="UP000321490"/>
    </source>
</evidence>
<keyword evidence="3" id="KW-1185">Reference proteome</keyword>
<sequence length="201" mass="21176">MLSTGGMPESSHADLLLLFQRAQAQFTDRVDAVEPGEWDAPALPEWSVADLVAHLTSEQLWVPPLLAGEPLDDVAPRIPTDTDALVGTDPLTAWETAADGALAAWADPAALDRTVQLSAGPASAAVYLTEMTADLTVHAWDLARAVGGDTHLDPELAAAAFRYAEAHLGDDGQPGLFAAPVEPPPGADLQTRLLARFGRRS</sequence>
<dbReference type="Proteomes" id="UP000321490">
    <property type="component" value="Unassembled WGS sequence"/>
</dbReference>
<dbReference type="InterPro" id="IPR017517">
    <property type="entry name" value="Maleyloyr_isom"/>
</dbReference>
<dbReference type="NCBIfam" id="TIGR03083">
    <property type="entry name" value="maleylpyruvate isomerase family mycothiol-dependent enzyme"/>
    <property type="match status" value="1"/>
</dbReference>
<evidence type="ECO:0000259" key="1">
    <source>
        <dbReference type="Pfam" id="PF11716"/>
    </source>
</evidence>
<dbReference type="GO" id="GO:0046872">
    <property type="term" value="F:metal ion binding"/>
    <property type="evidence" value="ECO:0007669"/>
    <property type="project" value="InterPro"/>
</dbReference>
<dbReference type="SUPFAM" id="SSF109854">
    <property type="entry name" value="DinB/YfiT-like putative metalloenzymes"/>
    <property type="match status" value="1"/>
</dbReference>
<name>A0A562ITP0_9ACTN</name>
<dbReference type="Gene3D" id="1.20.120.450">
    <property type="entry name" value="dinb family like domain"/>
    <property type="match status" value="1"/>
</dbReference>
<feature type="domain" description="Mycothiol-dependent maleylpyruvate isomerase metal-binding" evidence="1">
    <location>
        <begin position="20"/>
        <end position="143"/>
    </location>
</feature>
<organism evidence="2 3">
    <name type="scientific">Modestobacter roseus</name>
    <dbReference type="NCBI Taxonomy" id="1181884"/>
    <lineage>
        <taxon>Bacteria</taxon>
        <taxon>Bacillati</taxon>
        <taxon>Actinomycetota</taxon>
        <taxon>Actinomycetes</taxon>
        <taxon>Geodermatophilales</taxon>
        <taxon>Geodermatophilaceae</taxon>
        <taxon>Modestobacter</taxon>
    </lineage>
</organism>
<accession>A0A562ITP0</accession>
<dbReference type="InterPro" id="IPR024344">
    <property type="entry name" value="MDMPI_metal-binding"/>
</dbReference>
<dbReference type="NCBIfam" id="TIGR03086">
    <property type="entry name" value="TIGR03086 family metal-binding protein"/>
    <property type="match status" value="1"/>
</dbReference>
<dbReference type="InterPro" id="IPR017520">
    <property type="entry name" value="CHP03086"/>
</dbReference>
<gene>
    <name evidence="2" type="ORF">JD78_02658</name>
</gene>
<dbReference type="Pfam" id="PF11716">
    <property type="entry name" value="MDMPI_N"/>
    <property type="match status" value="1"/>
</dbReference>
<evidence type="ECO:0000313" key="2">
    <source>
        <dbReference type="EMBL" id="TWH74123.1"/>
    </source>
</evidence>
<dbReference type="InterPro" id="IPR034660">
    <property type="entry name" value="DinB/YfiT-like"/>
</dbReference>
<dbReference type="AlphaFoldDB" id="A0A562ITP0"/>
<dbReference type="EMBL" id="VLKF01000001">
    <property type="protein sequence ID" value="TWH74123.1"/>
    <property type="molecule type" value="Genomic_DNA"/>
</dbReference>
<comment type="caution">
    <text evidence="2">The sequence shown here is derived from an EMBL/GenBank/DDBJ whole genome shotgun (WGS) entry which is preliminary data.</text>
</comment>
<proteinExistence type="predicted"/>